<dbReference type="Proteomes" id="UP000245783">
    <property type="component" value="Unassembled WGS sequence"/>
</dbReference>
<feature type="chain" id="PRO_5016374252" evidence="2">
    <location>
        <begin position="24"/>
        <end position="167"/>
    </location>
</feature>
<dbReference type="AlphaFoldDB" id="A0A316VU76"/>
<name>A0A316VU76_9BASI</name>
<accession>A0A316VU76</accession>
<organism evidence="3 4">
    <name type="scientific">Ceraceosorus guamensis</name>
    <dbReference type="NCBI Taxonomy" id="1522189"/>
    <lineage>
        <taxon>Eukaryota</taxon>
        <taxon>Fungi</taxon>
        <taxon>Dikarya</taxon>
        <taxon>Basidiomycota</taxon>
        <taxon>Ustilaginomycotina</taxon>
        <taxon>Exobasidiomycetes</taxon>
        <taxon>Ceraceosorales</taxon>
        <taxon>Ceraceosoraceae</taxon>
        <taxon>Ceraceosorus</taxon>
    </lineage>
</organism>
<dbReference type="GeneID" id="37038299"/>
<gene>
    <name evidence="3" type="ORF">IE81DRAFT_349679</name>
</gene>
<keyword evidence="2" id="KW-0732">Signal</keyword>
<dbReference type="InParanoid" id="A0A316VU76"/>
<dbReference type="RefSeq" id="XP_025367143.1">
    <property type="nucleotide sequence ID" value="XM_025516429.1"/>
</dbReference>
<evidence type="ECO:0000313" key="4">
    <source>
        <dbReference type="Proteomes" id="UP000245783"/>
    </source>
</evidence>
<evidence type="ECO:0000256" key="2">
    <source>
        <dbReference type="SAM" id="SignalP"/>
    </source>
</evidence>
<feature type="region of interest" description="Disordered" evidence="1">
    <location>
        <begin position="142"/>
        <end position="167"/>
    </location>
</feature>
<keyword evidence="4" id="KW-1185">Reference proteome</keyword>
<dbReference type="EMBL" id="KZ819435">
    <property type="protein sequence ID" value="PWN39983.1"/>
    <property type="molecule type" value="Genomic_DNA"/>
</dbReference>
<proteinExistence type="predicted"/>
<feature type="signal peptide" evidence="2">
    <location>
        <begin position="1"/>
        <end position="23"/>
    </location>
</feature>
<protein>
    <submittedName>
        <fullName evidence="3">Uncharacterized protein</fullName>
    </submittedName>
</protein>
<evidence type="ECO:0000256" key="1">
    <source>
        <dbReference type="SAM" id="MobiDB-lite"/>
    </source>
</evidence>
<evidence type="ECO:0000313" key="3">
    <source>
        <dbReference type="EMBL" id="PWN39983.1"/>
    </source>
</evidence>
<reference evidence="3 4" key="1">
    <citation type="journal article" date="2018" name="Mol. Biol. Evol.">
        <title>Broad Genomic Sampling Reveals a Smut Pathogenic Ancestry of the Fungal Clade Ustilaginomycotina.</title>
        <authorList>
            <person name="Kijpornyongpan T."/>
            <person name="Mondo S.J."/>
            <person name="Barry K."/>
            <person name="Sandor L."/>
            <person name="Lee J."/>
            <person name="Lipzen A."/>
            <person name="Pangilinan J."/>
            <person name="LaButti K."/>
            <person name="Hainaut M."/>
            <person name="Henrissat B."/>
            <person name="Grigoriev I.V."/>
            <person name="Spatafora J.W."/>
            <person name="Aime M.C."/>
        </authorList>
    </citation>
    <scope>NUCLEOTIDE SEQUENCE [LARGE SCALE GENOMIC DNA]</scope>
    <source>
        <strain evidence="3 4">MCA 4658</strain>
    </source>
</reference>
<sequence>MKSTIFIALILGAVALLATQTAAIPTESDTAIGGATLNRRKLFCYATPPPIKAEDSNMKAIRLKVMAATMLVAMVSVIPSSAAPPGQVFGASPGDSIATLLARQEMVHPCHETVQTCCKPYTCGVYGQQTCYRKTLCNHDHPPKDPPFSASPPTLGHDPKNPHPPRR</sequence>